<evidence type="ECO:0000313" key="1">
    <source>
        <dbReference type="EMBL" id="TXJ36215.1"/>
    </source>
</evidence>
<dbReference type="RefSeq" id="WP_147771342.1">
    <property type="nucleotide sequence ID" value="NZ_SAYB01000006.1"/>
</dbReference>
<dbReference type="Proteomes" id="UP000322814">
    <property type="component" value="Unassembled WGS sequence"/>
</dbReference>
<dbReference type="EMBL" id="SAYB01000006">
    <property type="protein sequence ID" value="TXJ36215.1"/>
    <property type="molecule type" value="Genomic_DNA"/>
</dbReference>
<organism evidence="1 2">
    <name type="scientific">Brachyspira aalborgi</name>
    <dbReference type="NCBI Taxonomy" id="29522"/>
    <lineage>
        <taxon>Bacteria</taxon>
        <taxon>Pseudomonadati</taxon>
        <taxon>Spirochaetota</taxon>
        <taxon>Spirochaetia</taxon>
        <taxon>Brachyspirales</taxon>
        <taxon>Brachyspiraceae</taxon>
        <taxon>Brachyspira</taxon>
    </lineage>
</organism>
<sequence length="283" mass="32851">MIKNILIIILMALTFISCDNDSQRKSDFKRKVMHSKLVFPYNENYGLFFTENGDNLQFRSSEEQDMHFSFYKLIGEKQESIGIYTNDGEYYFIIGVIDGEFGGEVLSAYMKNINIKSYKDKFDVSDYEPVFYDKNIVANIITNEPPTIVENKQEIAFNKKSNNFRVYGTGFNGIFEYGEGPEEHSLDVYLMENAFFGIMDWSYYGTGYYSINLKDNTYAYGGDTYKFGSNKKIADAINKLESCLKIIHRQDGNTKQIKMAKDILLKAREKVKRFDSDNNYIKN</sequence>
<gene>
    <name evidence="1" type="ORF">EPJ78_09535</name>
</gene>
<accession>A0A5C8EEM4</accession>
<evidence type="ECO:0008006" key="3">
    <source>
        <dbReference type="Google" id="ProtNLM"/>
    </source>
</evidence>
<comment type="caution">
    <text evidence="1">The sequence shown here is derived from an EMBL/GenBank/DDBJ whole genome shotgun (WGS) entry which is preliminary data.</text>
</comment>
<dbReference type="PROSITE" id="PS51257">
    <property type="entry name" value="PROKAR_LIPOPROTEIN"/>
    <property type="match status" value="1"/>
</dbReference>
<dbReference type="AlphaFoldDB" id="A0A5C8EEM4"/>
<reference evidence="1 2" key="1">
    <citation type="journal article" date="1992" name="Lakartidningen">
        <title>[Penicillin V and not amoxicillin is the first choice preparation in acute otitis].</title>
        <authorList>
            <person name="Kamme C."/>
            <person name="Lundgren K."/>
            <person name="Prellner K."/>
        </authorList>
    </citation>
    <scope>NUCLEOTIDE SEQUENCE [LARGE SCALE GENOMIC DNA]</scope>
    <source>
        <strain evidence="1 2">PC4580III</strain>
    </source>
</reference>
<proteinExistence type="predicted"/>
<evidence type="ECO:0000313" key="2">
    <source>
        <dbReference type="Proteomes" id="UP000322814"/>
    </source>
</evidence>
<name>A0A5C8EEM4_9SPIR</name>
<protein>
    <recommendedName>
        <fullName evidence="3">Lipoprotein</fullName>
    </recommendedName>
</protein>